<gene>
    <name evidence="2" type="ORF">GCM10009838_46450</name>
</gene>
<accession>A0ABN2S439</accession>
<keyword evidence="3" id="KW-1185">Reference proteome</keyword>
<reference evidence="2 3" key="1">
    <citation type="journal article" date="2019" name="Int. J. Syst. Evol. Microbiol.">
        <title>The Global Catalogue of Microorganisms (GCM) 10K type strain sequencing project: providing services to taxonomists for standard genome sequencing and annotation.</title>
        <authorList>
            <consortium name="The Broad Institute Genomics Platform"/>
            <consortium name="The Broad Institute Genome Sequencing Center for Infectious Disease"/>
            <person name="Wu L."/>
            <person name="Ma J."/>
        </authorList>
    </citation>
    <scope>NUCLEOTIDE SEQUENCE [LARGE SCALE GENOMIC DNA]</scope>
    <source>
        <strain evidence="2 3">JCM 16013</strain>
    </source>
</reference>
<feature type="domain" description="DUF3291" evidence="1">
    <location>
        <begin position="16"/>
        <end position="155"/>
    </location>
</feature>
<dbReference type="Proteomes" id="UP001499854">
    <property type="component" value="Unassembled WGS sequence"/>
</dbReference>
<protein>
    <submittedName>
        <fullName evidence="2">DUF3291 domain-containing protein</fullName>
    </submittedName>
</protein>
<sequence>MDTVDTLSGPFEGFHLAQVNIGRLVAPLHDPAVADFTKNLGRINAQGKDMPGFVWLLEGDDPELGASDVAWPGDPETIVNLTVWTSIGALRDFVFSGEHRALLARRKEFFQPQPVAVATMWWIPAGHVPTVQEAHDRLAHFREHGATAYAFSFQRRFAPEA</sequence>
<comment type="caution">
    <text evidence="2">The sequence shown here is derived from an EMBL/GenBank/DDBJ whole genome shotgun (WGS) entry which is preliminary data.</text>
</comment>
<evidence type="ECO:0000313" key="2">
    <source>
        <dbReference type="EMBL" id="GAA1980022.1"/>
    </source>
</evidence>
<dbReference type="InterPro" id="IPR011008">
    <property type="entry name" value="Dimeric_a/b-barrel"/>
</dbReference>
<name>A0ABN2S439_9ACTN</name>
<dbReference type="SUPFAM" id="SSF54909">
    <property type="entry name" value="Dimeric alpha+beta barrel"/>
    <property type="match status" value="1"/>
</dbReference>
<dbReference type="Pfam" id="PF11695">
    <property type="entry name" value="DUF3291"/>
    <property type="match status" value="1"/>
</dbReference>
<dbReference type="RefSeq" id="WP_344659191.1">
    <property type="nucleotide sequence ID" value="NZ_BAAAQM010000026.1"/>
</dbReference>
<proteinExistence type="predicted"/>
<evidence type="ECO:0000313" key="3">
    <source>
        <dbReference type="Proteomes" id="UP001499854"/>
    </source>
</evidence>
<dbReference type="EMBL" id="BAAAQM010000026">
    <property type="protein sequence ID" value="GAA1980022.1"/>
    <property type="molecule type" value="Genomic_DNA"/>
</dbReference>
<evidence type="ECO:0000259" key="1">
    <source>
        <dbReference type="Pfam" id="PF11695"/>
    </source>
</evidence>
<dbReference type="InterPro" id="IPR021708">
    <property type="entry name" value="DUF3291"/>
</dbReference>
<organism evidence="2 3">
    <name type="scientific">Catenulispora subtropica</name>
    <dbReference type="NCBI Taxonomy" id="450798"/>
    <lineage>
        <taxon>Bacteria</taxon>
        <taxon>Bacillati</taxon>
        <taxon>Actinomycetota</taxon>
        <taxon>Actinomycetes</taxon>
        <taxon>Catenulisporales</taxon>
        <taxon>Catenulisporaceae</taxon>
        <taxon>Catenulispora</taxon>
    </lineage>
</organism>